<dbReference type="Pfam" id="PF06124">
    <property type="entry name" value="DUF960"/>
    <property type="match status" value="1"/>
</dbReference>
<gene>
    <name evidence="1" type="ORF">ACFSCX_00320</name>
</gene>
<evidence type="ECO:0000313" key="2">
    <source>
        <dbReference type="Proteomes" id="UP001597214"/>
    </source>
</evidence>
<proteinExistence type="predicted"/>
<dbReference type="Proteomes" id="UP001597214">
    <property type="component" value="Unassembled WGS sequence"/>
</dbReference>
<dbReference type="InterPro" id="IPR009303">
    <property type="entry name" value="DUF960"/>
</dbReference>
<name>A0ABW4LKR2_9BACI</name>
<organism evidence="1 2">
    <name type="scientific">Bacillus salitolerans</name>
    <dbReference type="NCBI Taxonomy" id="1437434"/>
    <lineage>
        <taxon>Bacteria</taxon>
        <taxon>Bacillati</taxon>
        <taxon>Bacillota</taxon>
        <taxon>Bacilli</taxon>
        <taxon>Bacillales</taxon>
        <taxon>Bacillaceae</taxon>
        <taxon>Bacillus</taxon>
    </lineage>
</organism>
<dbReference type="Gene3D" id="3.10.450.150">
    <property type="entry name" value="enterococcus faecalis protein"/>
    <property type="match status" value="1"/>
</dbReference>
<dbReference type="RefSeq" id="WP_377926078.1">
    <property type="nucleotide sequence ID" value="NZ_JBHUEM010000001.1"/>
</dbReference>
<evidence type="ECO:0000313" key="1">
    <source>
        <dbReference type="EMBL" id="MFD1734996.1"/>
    </source>
</evidence>
<protein>
    <submittedName>
        <fullName evidence="1">DUF960 family protein</fullName>
    </submittedName>
</protein>
<keyword evidence="2" id="KW-1185">Reference proteome</keyword>
<reference evidence="2" key="1">
    <citation type="journal article" date="2019" name="Int. J. Syst. Evol. Microbiol.">
        <title>The Global Catalogue of Microorganisms (GCM) 10K type strain sequencing project: providing services to taxonomists for standard genome sequencing and annotation.</title>
        <authorList>
            <consortium name="The Broad Institute Genomics Platform"/>
            <consortium name="The Broad Institute Genome Sequencing Center for Infectious Disease"/>
            <person name="Wu L."/>
            <person name="Ma J."/>
        </authorList>
    </citation>
    <scope>NUCLEOTIDE SEQUENCE [LARGE SCALE GENOMIC DNA]</scope>
    <source>
        <strain evidence="2">CCUG 49339</strain>
    </source>
</reference>
<sequence length="100" mass="12007">MFESNKPIYMTKTISEKLSKGHRDFIVHYIVEKQSTLEDYLQIFEFYIENNKQWLIQRQEEPNRETTICLELVKSEPIECKVWVMDQGGEGIIILFPEDY</sequence>
<dbReference type="EMBL" id="JBHUEM010000001">
    <property type="protein sequence ID" value="MFD1734996.1"/>
    <property type="molecule type" value="Genomic_DNA"/>
</dbReference>
<comment type="caution">
    <text evidence="1">The sequence shown here is derived from an EMBL/GenBank/DDBJ whole genome shotgun (WGS) entry which is preliminary data.</text>
</comment>
<accession>A0ABW4LKR2</accession>